<keyword evidence="7" id="KW-1185">Reference proteome</keyword>
<dbReference type="Gene3D" id="2.170.270.10">
    <property type="entry name" value="SET domain"/>
    <property type="match status" value="1"/>
</dbReference>
<dbReference type="CDD" id="cd20071">
    <property type="entry name" value="SET_SMYD"/>
    <property type="match status" value="1"/>
</dbReference>
<reference evidence="6 7" key="1">
    <citation type="submission" date="2022-03" db="EMBL/GenBank/DDBJ databases">
        <authorList>
            <person name="Macdonald S."/>
            <person name="Ahmed S."/>
            <person name="Newling K."/>
        </authorList>
    </citation>
    <scope>NUCLEOTIDE SEQUENCE [LARGE SCALE GENOMIC DNA]</scope>
</reference>
<evidence type="ECO:0000256" key="3">
    <source>
        <dbReference type="ARBA" id="ARBA00022833"/>
    </source>
</evidence>
<feature type="domain" description="SET" evidence="5">
    <location>
        <begin position="245"/>
        <end position="645"/>
    </location>
</feature>
<dbReference type="SUPFAM" id="SSF82199">
    <property type="entry name" value="SET domain"/>
    <property type="match status" value="1"/>
</dbReference>
<sequence length="677" mass="75800">MSESSSWPTEEIVRLIKRLSAYVTFKMSTLFSTSIRNLDSRSVGAIAGLAIAVIFTWRAIRTTGEPPRRQPKRRMQSPETSQSNDVSASREDNGVQDVVDHFFQPVKPTLGQIVRQKLSEGRKVTCRLLGVILEESSPEELQKQATVRSSVLEVLLEITKYSDLYLMERVLDDESEAKVLEALETAGVFTSGGLVKDKVLFCSTEMGRTSFVRQLEPDWHIDTNPEISTQLAEYFNQLIRSRRCNGIQVKHDATFGKGVYAISEFQEDELILKDEILVGIQHSSNKVDCLVCSFCFRFIGSIEKQIGRKLYFKNMGLSGCCGNDSSESEEDERVNYNECGAASSSSNHHSLPQGVVSSLMNGEMALPHTDKFPLPSLLSCPGGCQEAFYCSGSCAEADWESSHSLLCTGERSASVSREALGEFIKHSNETNDIFLLAAKTIAFTILRYRKLKAEHVNKQAKQSVSKQSLLLDAWKPVSAGYKRRWWDCIALPDDVDPSDEGAFRTQIKDLAHTSLELLKTAIFDKECEALFSLEIYGNIIGMFELNNLDLVVASPVEDYFLYIDDLPDAEKDEAEEITRPFLDALGDEYSDCCQGTAFFPLQSCMNHSCCPNAKAFKREEDRDGQAVIIALRRINKNEEVTISYIDEELPYKERQALLADYGFTCKCPKCLEDSSVA</sequence>
<comment type="caution">
    <text evidence="6">The sequence shown here is derived from an EMBL/GenBank/DDBJ whole genome shotgun (WGS) entry which is preliminary data.</text>
</comment>
<accession>A0ABC8M212</accession>
<dbReference type="InterPro" id="IPR046341">
    <property type="entry name" value="SET_dom_sf"/>
</dbReference>
<feature type="region of interest" description="Disordered" evidence="4">
    <location>
        <begin position="64"/>
        <end position="91"/>
    </location>
</feature>
<proteinExistence type="predicted"/>
<dbReference type="InterPro" id="IPR002893">
    <property type="entry name" value="Znf_MYND"/>
</dbReference>
<dbReference type="Pfam" id="PF00856">
    <property type="entry name" value="SET"/>
    <property type="match status" value="1"/>
</dbReference>
<dbReference type="Proteomes" id="UP001642260">
    <property type="component" value="Unassembled WGS sequence"/>
</dbReference>
<dbReference type="InterPro" id="IPR044237">
    <property type="entry name" value="ATXR2-like"/>
</dbReference>
<evidence type="ECO:0000313" key="7">
    <source>
        <dbReference type="Proteomes" id="UP001642260"/>
    </source>
</evidence>
<evidence type="ECO:0000256" key="2">
    <source>
        <dbReference type="ARBA" id="ARBA00022771"/>
    </source>
</evidence>
<organism evidence="6 7">
    <name type="scientific">Eruca vesicaria subsp. sativa</name>
    <name type="common">Garden rocket</name>
    <name type="synonym">Eruca sativa</name>
    <dbReference type="NCBI Taxonomy" id="29727"/>
    <lineage>
        <taxon>Eukaryota</taxon>
        <taxon>Viridiplantae</taxon>
        <taxon>Streptophyta</taxon>
        <taxon>Embryophyta</taxon>
        <taxon>Tracheophyta</taxon>
        <taxon>Spermatophyta</taxon>
        <taxon>Magnoliopsida</taxon>
        <taxon>eudicotyledons</taxon>
        <taxon>Gunneridae</taxon>
        <taxon>Pentapetalae</taxon>
        <taxon>rosids</taxon>
        <taxon>malvids</taxon>
        <taxon>Brassicales</taxon>
        <taxon>Brassicaceae</taxon>
        <taxon>Brassiceae</taxon>
        <taxon>Eruca</taxon>
    </lineage>
</organism>
<dbReference type="AlphaFoldDB" id="A0ABC8M212"/>
<keyword evidence="3" id="KW-0862">Zinc</keyword>
<feature type="compositionally biased region" description="Polar residues" evidence="4">
    <location>
        <begin position="77"/>
        <end position="87"/>
    </location>
</feature>
<evidence type="ECO:0000256" key="1">
    <source>
        <dbReference type="ARBA" id="ARBA00022723"/>
    </source>
</evidence>
<dbReference type="InterPro" id="IPR037485">
    <property type="entry name" value="PEX22"/>
</dbReference>
<gene>
    <name evidence="6" type="ORF">ERUC_LOCUS42078</name>
</gene>
<evidence type="ECO:0000313" key="6">
    <source>
        <dbReference type="EMBL" id="CAH8389595.1"/>
    </source>
</evidence>
<dbReference type="EMBL" id="CAKOAT010845154">
    <property type="protein sequence ID" value="CAH8389595.1"/>
    <property type="molecule type" value="Genomic_DNA"/>
</dbReference>
<dbReference type="Pfam" id="PF22978">
    <property type="entry name" value="HAD_Pex22"/>
    <property type="match status" value="1"/>
</dbReference>
<evidence type="ECO:0000256" key="4">
    <source>
        <dbReference type="SAM" id="MobiDB-lite"/>
    </source>
</evidence>
<dbReference type="PANTHER" id="PTHR47436">
    <property type="entry name" value="HISTONE-LYSINE N-METHYLTRANSFERASE ATXR2"/>
    <property type="match status" value="1"/>
</dbReference>
<dbReference type="SUPFAM" id="SSF144232">
    <property type="entry name" value="HIT/MYND zinc finger-like"/>
    <property type="match status" value="1"/>
</dbReference>
<dbReference type="InterPro" id="IPR001214">
    <property type="entry name" value="SET_dom"/>
</dbReference>
<evidence type="ECO:0000259" key="5">
    <source>
        <dbReference type="PROSITE" id="PS50280"/>
    </source>
</evidence>
<keyword evidence="1" id="KW-0479">Metal-binding</keyword>
<dbReference type="GO" id="GO:0008270">
    <property type="term" value="F:zinc ion binding"/>
    <property type="evidence" value="ECO:0007669"/>
    <property type="project" value="UniProtKB-KW"/>
</dbReference>
<protein>
    <recommendedName>
        <fullName evidence="5">SET domain-containing protein</fullName>
    </recommendedName>
</protein>
<dbReference type="PANTHER" id="PTHR47436:SF1">
    <property type="entry name" value="SET DOMAIN-CONTAINING PROTEIN"/>
    <property type="match status" value="1"/>
</dbReference>
<dbReference type="Pfam" id="PF01753">
    <property type="entry name" value="zf-MYND"/>
    <property type="match status" value="1"/>
</dbReference>
<dbReference type="PROSITE" id="PS50280">
    <property type="entry name" value="SET"/>
    <property type="match status" value="1"/>
</dbReference>
<name>A0ABC8M212_ERUVS</name>
<dbReference type="Gene3D" id="6.10.140.2220">
    <property type="match status" value="1"/>
</dbReference>
<keyword evidence="2" id="KW-0863">Zinc-finger</keyword>